<dbReference type="InterPro" id="IPR011646">
    <property type="entry name" value="KAP_P-loop"/>
</dbReference>
<evidence type="ECO:0000313" key="3">
    <source>
        <dbReference type="Proteomes" id="UP000005954"/>
    </source>
</evidence>
<feature type="domain" description="KAP NTPase" evidence="1">
    <location>
        <begin position="19"/>
        <end position="326"/>
    </location>
</feature>
<gene>
    <name evidence="2" type="ORF">ISM_10730</name>
</gene>
<proteinExistence type="predicted"/>
<sequence length="451" mass="49915">MSFWQDDLLNFEETGASFTNLISTIDAGKVISIEAGFGHGKTFFRKAWAKQLEANDEVVIELDAQLSDHSGDPVITFMGALAERLNTKEKPNLEKAIAVVAKYGRIASRGAVEFALRSGAAALLKEFEKTALDQVEGASILEELVKEAGDGMSKLAGQLISTQLATEKVRKTELPQQLEVLRKALTEGKPHDRVVVLIDELDRCHPEYAIAMLEALKMVFGHSNFVFCLFVNAEYLENLAAHRFGQSAAGERYLDKFVDLRLALTATPEARKAATKALALEQLDVGTPLGNKRAFSAGAAAELAGEIVSQSNLTFRQVKRVLDRVELALRCYPRLPLDRPLLVFLAFRDVLGEVSSDLLPRSRLTTEKAEELKEIDNYSSHHEQSKRDNFIREDCLDLQNLDPDIYQMPSPPRGPTWLPLAQVISGLGPIYIPRHEKVLKATHALIATEAK</sequence>
<dbReference type="AlphaFoldDB" id="A3SR33"/>
<keyword evidence="3" id="KW-1185">Reference proteome</keyword>
<dbReference type="Proteomes" id="UP000005954">
    <property type="component" value="Unassembled WGS sequence"/>
</dbReference>
<evidence type="ECO:0000259" key="1">
    <source>
        <dbReference type="Pfam" id="PF07693"/>
    </source>
</evidence>
<dbReference type="STRING" id="89187.ISM_10730"/>
<name>A3SR33_ROSNI</name>
<evidence type="ECO:0000313" key="2">
    <source>
        <dbReference type="EMBL" id="EAP75056.1"/>
    </source>
</evidence>
<protein>
    <recommendedName>
        <fullName evidence="1">KAP NTPase domain-containing protein</fullName>
    </recommendedName>
</protein>
<dbReference type="eggNOG" id="COG4928">
    <property type="taxonomic scope" value="Bacteria"/>
</dbReference>
<dbReference type="HOGENOM" id="CLU_568466_0_0_5"/>
<dbReference type="RefSeq" id="WP_009814155.1">
    <property type="nucleotide sequence ID" value="NZ_CH724156.1"/>
</dbReference>
<dbReference type="Pfam" id="PF07693">
    <property type="entry name" value="KAP_NTPase"/>
    <property type="match status" value="1"/>
</dbReference>
<dbReference type="OrthoDB" id="88903at2"/>
<dbReference type="InterPro" id="IPR027417">
    <property type="entry name" value="P-loop_NTPase"/>
</dbReference>
<reference evidence="2 3" key="1">
    <citation type="submission" date="2005-12" db="EMBL/GenBank/DDBJ databases">
        <authorList>
            <person name="Moran M.A."/>
            <person name="Ferriera S."/>
            <person name="Johnson J."/>
            <person name="Kravitz S."/>
            <person name="Halpern A."/>
            <person name="Remington K."/>
            <person name="Beeson K."/>
            <person name="Tran B."/>
            <person name="Rogers Y.-H."/>
            <person name="Friedman R."/>
            <person name="Venter J.C."/>
        </authorList>
    </citation>
    <scope>NUCLEOTIDE SEQUENCE [LARGE SCALE GENOMIC DNA]</scope>
    <source>
        <strain evidence="3">ATCC BAA-591 / DSM 15170 / ISM</strain>
    </source>
</reference>
<accession>A3SR33</accession>
<dbReference type="EMBL" id="AALY01000004">
    <property type="protein sequence ID" value="EAP75056.1"/>
    <property type="molecule type" value="Genomic_DNA"/>
</dbReference>
<organism evidence="2 3">
    <name type="scientific">Roseovarius nubinhibens (strain ATCC BAA-591 / DSM 15170 / ISM)</name>
    <dbReference type="NCBI Taxonomy" id="89187"/>
    <lineage>
        <taxon>Bacteria</taxon>
        <taxon>Pseudomonadati</taxon>
        <taxon>Pseudomonadota</taxon>
        <taxon>Alphaproteobacteria</taxon>
        <taxon>Rhodobacterales</taxon>
        <taxon>Roseobacteraceae</taxon>
        <taxon>Roseovarius</taxon>
    </lineage>
</organism>
<dbReference type="SUPFAM" id="SSF52540">
    <property type="entry name" value="P-loop containing nucleoside triphosphate hydrolases"/>
    <property type="match status" value="1"/>
</dbReference>
<comment type="caution">
    <text evidence="2">The sequence shown here is derived from an EMBL/GenBank/DDBJ whole genome shotgun (WGS) entry which is preliminary data.</text>
</comment>